<reference evidence="9 10" key="1">
    <citation type="submission" date="2023-11" db="EMBL/GenBank/DDBJ databases">
        <title>Halocaridina rubra genome assembly.</title>
        <authorList>
            <person name="Smith C."/>
        </authorList>
    </citation>
    <scope>NUCLEOTIDE SEQUENCE [LARGE SCALE GENOMIC DNA]</scope>
    <source>
        <strain evidence="9">EP-1</strain>
        <tissue evidence="9">Whole</tissue>
    </source>
</reference>
<feature type="region of interest" description="Disordered" evidence="7">
    <location>
        <begin position="121"/>
        <end position="194"/>
    </location>
</feature>
<comment type="subunit">
    <text evidence="3">Directly interacts with VCP. Interacts with UBQLN1. Forms a complex with VCP and UBQLN1.</text>
</comment>
<feature type="compositionally biased region" description="Basic and acidic residues" evidence="7">
    <location>
        <begin position="467"/>
        <end position="479"/>
    </location>
</feature>
<dbReference type="Gene3D" id="3.10.20.90">
    <property type="entry name" value="Phosphatidylinositol 3-kinase Catalytic Subunit, Chain A, domain 1"/>
    <property type="match status" value="1"/>
</dbReference>
<evidence type="ECO:0000313" key="9">
    <source>
        <dbReference type="EMBL" id="KAK7063039.1"/>
    </source>
</evidence>
<keyword evidence="2" id="KW-0834">Unfolded protein response</keyword>
<evidence type="ECO:0000256" key="3">
    <source>
        <dbReference type="ARBA" id="ARBA00038812"/>
    </source>
</evidence>
<dbReference type="PANTHER" id="PTHR46424">
    <property type="entry name" value="UBX DOMAIN-CONTAINING PROTEIN 4"/>
    <property type="match status" value="1"/>
</dbReference>
<dbReference type="GO" id="GO:0005789">
    <property type="term" value="C:endoplasmic reticulum membrane"/>
    <property type="evidence" value="ECO:0007669"/>
    <property type="project" value="UniProtKB-SubCell"/>
</dbReference>
<dbReference type="GO" id="GO:0006986">
    <property type="term" value="P:response to unfolded protein"/>
    <property type="evidence" value="ECO:0007669"/>
    <property type="project" value="UniProtKB-KW"/>
</dbReference>
<dbReference type="PANTHER" id="PTHR46424:SF1">
    <property type="entry name" value="UBX DOMAIN-CONTAINING PROTEIN 4"/>
    <property type="match status" value="1"/>
</dbReference>
<evidence type="ECO:0000313" key="10">
    <source>
        <dbReference type="Proteomes" id="UP001381693"/>
    </source>
</evidence>
<dbReference type="SUPFAM" id="SSF54236">
    <property type="entry name" value="Ubiquitin-like"/>
    <property type="match status" value="1"/>
</dbReference>
<feature type="compositionally biased region" description="Low complexity" evidence="7">
    <location>
        <begin position="297"/>
        <end position="314"/>
    </location>
</feature>
<dbReference type="EMBL" id="JAXCGZ010020969">
    <property type="protein sequence ID" value="KAK7063039.1"/>
    <property type="molecule type" value="Genomic_DNA"/>
</dbReference>
<evidence type="ECO:0000256" key="7">
    <source>
        <dbReference type="SAM" id="MobiDB-lite"/>
    </source>
</evidence>
<feature type="compositionally biased region" description="Basic and acidic residues" evidence="7">
    <location>
        <begin position="209"/>
        <end position="263"/>
    </location>
</feature>
<dbReference type="Pfam" id="PF23187">
    <property type="entry name" value="UBX7_N"/>
    <property type="match status" value="1"/>
</dbReference>
<feature type="compositionally biased region" description="Polar residues" evidence="7">
    <location>
        <begin position="451"/>
        <end position="465"/>
    </location>
</feature>
<evidence type="ECO:0000259" key="8">
    <source>
        <dbReference type="PROSITE" id="PS50033"/>
    </source>
</evidence>
<name>A0AAN9A013_HALRR</name>
<keyword evidence="10" id="KW-1185">Reference proteome</keyword>
<dbReference type="SUPFAM" id="SSF52833">
    <property type="entry name" value="Thioredoxin-like"/>
    <property type="match status" value="1"/>
</dbReference>
<comment type="caution">
    <text evidence="9">The sequence shown here is derived from an EMBL/GenBank/DDBJ whole genome shotgun (WGS) entry which is preliminary data.</text>
</comment>
<accession>A0AAN9A013</accession>
<dbReference type="AlphaFoldDB" id="A0AAN9A013"/>
<dbReference type="SMART" id="SM00166">
    <property type="entry name" value="UBX"/>
    <property type="match status" value="1"/>
</dbReference>
<dbReference type="GO" id="GO:0036503">
    <property type="term" value="P:ERAD pathway"/>
    <property type="evidence" value="ECO:0007669"/>
    <property type="project" value="TreeGrafter"/>
</dbReference>
<feature type="compositionally biased region" description="Polar residues" evidence="7">
    <location>
        <begin position="493"/>
        <end position="503"/>
    </location>
</feature>
<organism evidence="9 10">
    <name type="scientific">Halocaridina rubra</name>
    <name type="common">Hawaiian red shrimp</name>
    <dbReference type="NCBI Taxonomy" id="373956"/>
    <lineage>
        <taxon>Eukaryota</taxon>
        <taxon>Metazoa</taxon>
        <taxon>Ecdysozoa</taxon>
        <taxon>Arthropoda</taxon>
        <taxon>Crustacea</taxon>
        <taxon>Multicrustacea</taxon>
        <taxon>Malacostraca</taxon>
        <taxon>Eumalacostraca</taxon>
        <taxon>Eucarida</taxon>
        <taxon>Decapoda</taxon>
        <taxon>Pleocyemata</taxon>
        <taxon>Caridea</taxon>
        <taxon>Atyoidea</taxon>
        <taxon>Atyidae</taxon>
        <taxon>Halocaridina</taxon>
    </lineage>
</organism>
<dbReference type="PROSITE" id="PS50033">
    <property type="entry name" value="UBX"/>
    <property type="match status" value="1"/>
</dbReference>
<evidence type="ECO:0000256" key="5">
    <source>
        <dbReference type="ARBA" id="ARBA00041575"/>
    </source>
</evidence>
<proteinExistence type="predicted"/>
<feature type="domain" description="UBX" evidence="8">
    <location>
        <begin position="311"/>
        <end position="388"/>
    </location>
</feature>
<feature type="compositionally biased region" description="Low complexity" evidence="7">
    <location>
        <begin position="146"/>
        <end position="162"/>
    </location>
</feature>
<dbReference type="InterPro" id="IPR001012">
    <property type="entry name" value="UBX_dom"/>
</dbReference>
<dbReference type="InterPro" id="IPR036249">
    <property type="entry name" value="Thioredoxin-like_sf"/>
</dbReference>
<dbReference type="Pfam" id="PF00789">
    <property type="entry name" value="UBX"/>
    <property type="match status" value="1"/>
</dbReference>
<feature type="compositionally biased region" description="Low complexity" evidence="7">
    <location>
        <begin position="432"/>
        <end position="446"/>
    </location>
</feature>
<feature type="region of interest" description="Disordered" evidence="7">
    <location>
        <begin position="208"/>
        <end position="263"/>
    </location>
</feature>
<dbReference type="Gene3D" id="3.40.30.10">
    <property type="entry name" value="Glutaredoxin"/>
    <property type="match status" value="1"/>
</dbReference>
<evidence type="ECO:0000256" key="4">
    <source>
        <dbReference type="ARBA" id="ARBA00040925"/>
    </source>
</evidence>
<dbReference type="Proteomes" id="UP001381693">
    <property type="component" value="Unassembled WGS sequence"/>
</dbReference>
<dbReference type="InterPro" id="IPR029071">
    <property type="entry name" value="Ubiquitin-like_domsf"/>
</dbReference>
<protein>
    <recommendedName>
        <fullName evidence="4">UBX domain-containing protein 4</fullName>
    </recommendedName>
    <alternativeName>
        <fullName evidence="5">UBX domain-containing protein 2</fullName>
    </alternativeName>
</protein>
<feature type="compositionally biased region" description="Polar residues" evidence="7">
    <location>
        <begin position="121"/>
        <end position="138"/>
    </location>
</feature>
<comment type="function">
    <text evidence="6">Involved in endoplasmic reticulum-associated protein degradation (ERAD). Acts as a platform to recruit both UBQLN1 and VCP to the ER during ERAD.</text>
</comment>
<evidence type="ECO:0000256" key="1">
    <source>
        <dbReference type="ARBA" id="ARBA00004406"/>
    </source>
</evidence>
<evidence type="ECO:0000256" key="6">
    <source>
        <dbReference type="ARBA" id="ARBA00046062"/>
    </source>
</evidence>
<comment type="subcellular location">
    <subcellularLocation>
        <location evidence="1">Endoplasmic reticulum membrane</location>
        <topology evidence="1">Peripheral membrane protein</topology>
    </subcellularLocation>
</comment>
<gene>
    <name evidence="9" type="primary">UBXN4</name>
    <name evidence="9" type="ORF">SK128_024446</name>
</gene>
<feature type="region of interest" description="Disordered" evidence="7">
    <location>
        <begin position="287"/>
        <end position="314"/>
    </location>
</feature>
<evidence type="ECO:0000256" key="2">
    <source>
        <dbReference type="ARBA" id="ARBA00023230"/>
    </source>
</evidence>
<feature type="compositionally biased region" description="Basic and acidic residues" evidence="7">
    <location>
        <begin position="163"/>
        <end position="175"/>
    </location>
</feature>
<feature type="region of interest" description="Disordered" evidence="7">
    <location>
        <begin position="432"/>
        <end position="503"/>
    </location>
</feature>
<sequence>MKWFTGTIPDAIGLAKLTDAVFVVYVHDSSEASTSTDEVLADKDVSSVLSSKKFVAIKLENGSDSAKQFAQIYPVVVLPSLYFIKGSTGMPMEILGGPLTKDKLKEKLDLFNNVSTENSVQATSNNIEAQVSGSNSENMEVEEPQASCTAEATTAATSSADEAASRIVEETEAKPVESMITEEDDKEENSSVPLEERVARAKVLLAEKQAQKADDKAEDERRKEMERRKMGQEIAKRKRQQYEDEVHSAVRERKKEKDEDRAARERVRAQIAADRLEREKLEALLKGVAPSPAEETSASVAGPSAPASSSSNASVTRLKFRLPDGSSSIAQFSAEARLSEVRQHVENQLVSSTNFQLSSTVHHKPFTSDDNSTSLQELGLVPSAIIVVLTNARTSGSGSVVPSTGGIVQFLWLLLSPITFLFSFVRQLFSGTSSSRGGSTPPATSSRDAGPSTSQSSLQRPTSSYGRPRERRWQREGNIHRLQGSDDDEDDNNTWNGNSTQQM</sequence>